<organism evidence="5 6">
    <name type="scientific">Sphingosinicella soli</name>
    <dbReference type="NCBI Taxonomy" id="333708"/>
    <lineage>
        <taxon>Bacteria</taxon>
        <taxon>Pseudomonadati</taxon>
        <taxon>Pseudomonadota</taxon>
        <taxon>Alphaproteobacteria</taxon>
        <taxon>Sphingomonadales</taxon>
        <taxon>Sphingosinicellaceae</taxon>
        <taxon>Sphingosinicella</taxon>
    </lineage>
</organism>
<dbReference type="GO" id="GO:0006574">
    <property type="term" value="P:L-valine catabolic process"/>
    <property type="evidence" value="ECO:0007669"/>
    <property type="project" value="TreeGrafter"/>
</dbReference>
<proteinExistence type="predicted"/>
<dbReference type="PANTHER" id="PTHR43176:SF3">
    <property type="entry name" value="3-HYDROXYISOBUTYRYL-COA HYDROLASE, MITOCHONDRIAL"/>
    <property type="match status" value="1"/>
</dbReference>
<dbReference type="InterPro" id="IPR029045">
    <property type="entry name" value="ClpP/crotonase-like_dom_sf"/>
</dbReference>
<evidence type="ECO:0000256" key="1">
    <source>
        <dbReference type="ARBA" id="ARBA00001709"/>
    </source>
</evidence>
<name>A0A7W7AZE3_9SPHN</name>
<dbReference type="InterPro" id="IPR032259">
    <property type="entry name" value="HIBYL-CoA-H"/>
</dbReference>
<comment type="catalytic activity">
    <reaction evidence="1">
        <text>3-hydroxy-2-methylpropanoyl-CoA + H2O = 3-hydroxy-2-methylpropanoate + CoA + H(+)</text>
        <dbReference type="Rhea" id="RHEA:20888"/>
        <dbReference type="ChEBI" id="CHEBI:11805"/>
        <dbReference type="ChEBI" id="CHEBI:15377"/>
        <dbReference type="ChEBI" id="CHEBI:15378"/>
        <dbReference type="ChEBI" id="CHEBI:57287"/>
        <dbReference type="ChEBI" id="CHEBI:57340"/>
        <dbReference type="EC" id="3.1.2.4"/>
    </reaction>
</comment>
<dbReference type="FunFam" id="3.90.226.10:FF:000026">
    <property type="entry name" value="3-hydroxyisobutyryl-CoA hydrolase, mitochondrial"/>
    <property type="match status" value="1"/>
</dbReference>
<evidence type="ECO:0000256" key="3">
    <source>
        <dbReference type="ARBA" id="ARBA00022801"/>
    </source>
</evidence>
<dbReference type="Proteomes" id="UP000566324">
    <property type="component" value="Unassembled WGS sequence"/>
</dbReference>
<evidence type="ECO:0000313" key="6">
    <source>
        <dbReference type="Proteomes" id="UP000566324"/>
    </source>
</evidence>
<evidence type="ECO:0000259" key="4">
    <source>
        <dbReference type="Pfam" id="PF16113"/>
    </source>
</evidence>
<dbReference type="PROSITE" id="PS00166">
    <property type="entry name" value="ENOYL_COA_HYDRATASE"/>
    <property type="match status" value="1"/>
</dbReference>
<accession>A0A7W7AZE3</accession>
<dbReference type="NCBIfam" id="NF004127">
    <property type="entry name" value="PRK05617.1"/>
    <property type="match status" value="1"/>
</dbReference>
<gene>
    <name evidence="5" type="ORF">GGQ98_000787</name>
</gene>
<feature type="domain" description="Enoyl-CoA hydratase/isomerase" evidence="4">
    <location>
        <begin position="14"/>
        <end position="332"/>
    </location>
</feature>
<dbReference type="EMBL" id="JACHNZ010000006">
    <property type="protein sequence ID" value="MBB4631180.1"/>
    <property type="molecule type" value="Genomic_DNA"/>
</dbReference>
<dbReference type="EC" id="3.1.2.4" evidence="2"/>
<reference evidence="5 6" key="1">
    <citation type="submission" date="2020-08" db="EMBL/GenBank/DDBJ databases">
        <title>Genomic Encyclopedia of Type Strains, Phase IV (KMG-IV): sequencing the most valuable type-strain genomes for metagenomic binning, comparative biology and taxonomic classification.</title>
        <authorList>
            <person name="Goeker M."/>
        </authorList>
    </citation>
    <scope>NUCLEOTIDE SEQUENCE [LARGE SCALE GENOMIC DNA]</scope>
    <source>
        <strain evidence="5 6">DSM 17328</strain>
    </source>
</reference>
<dbReference type="InterPro" id="IPR018376">
    <property type="entry name" value="Enoyl-CoA_hyd/isom_CS"/>
</dbReference>
<dbReference type="RefSeq" id="WP_184065384.1">
    <property type="nucleotide sequence ID" value="NZ_JACHNZ010000006.1"/>
</dbReference>
<dbReference type="Pfam" id="PF16113">
    <property type="entry name" value="ECH_2"/>
    <property type="match status" value="1"/>
</dbReference>
<dbReference type="SUPFAM" id="SSF52096">
    <property type="entry name" value="ClpP/crotonase"/>
    <property type="match status" value="1"/>
</dbReference>
<keyword evidence="6" id="KW-1185">Reference proteome</keyword>
<dbReference type="PANTHER" id="PTHR43176">
    <property type="entry name" value="3-HYDROXYISOBUTYRYL-COA HYDROLASE-RELATED"/>
    <property type="match status" value="1"/>
</dbReference>
<dbReference type="Gene3D" id="3.90.226.10">
    <property type="entry name" value="2-enoyl-CoA Hydratase, Chain A, domain 1"/>
    <property type="match status" value="1"/>
</dbReference>
<dbReference type="GO" id="GO:0003860">
    <property type="term" value="F:3-hydroxyisobutyryl-CoA hydrolase activity"/>
    <property type="evidence" value="ECO:0007669"/>
    <property type="project" value="UniProtKB-EC"/>
</dbReference>
<evidence type="ECO:0000313" key="5">
    <source>
        <dbReference type="EMBL" id="MBB4631180.1"/>
    </source>
</evidence>
<comment type="caution">
    <text evidence="5">The sequence shown here is derived from an EMBL/GenBank/DDBJ whole genome shotgun (WGS) entry which is preliminary data.</text>
</comment>
<protein>
    <recommendedName>
        <fullName evidence="2">3-hydroxyisobutyryl-CoA hydrolase</fullName>
        <ecNumber evidence="2">3.1.2.4</ecNumber>
    </recommendedName>
</protein>
<dbReference type="CDD" id="cd06558">
    <property type="entry name" value="crotonase-like"/>
    <property type="match status" value="1"/>
</dbReference>
<sequence>MTDDIVFEKRGRAGLMTLNRPQALNALNREMCLALHGQLDAWAKDDDVSVVIIRGAGEKAFCAGGDVVGLYHAGKEGTPDWEGFFADEYRMNLAIGTFPKPYVALVDGFSMGGGVGVSVHAPYRVVTEKTLFAMPETGIGLIPDVGGTHALAQMPGEIGTYLGLTGARLKAADCMYAGYGTHHTASERIEALTDALAEGGDVAATLNAFHSDAGPAPLAEVRDEIDRHFAFDTVEAMMESLSLGGDWAVAQRDTLMKMSPTSMKISLRALREAKRDDLAGCLRREYRVVSAIKSGHDFFEGIRAQLIDKDKSPRWRPAALRDVTDEMVDGYFVPPPWGDLSF</sequence>
<dbReference type="InterPro" id="IPR045004">
    <property type="entry name" value="ECH_dom"/>
</dbReference>
<dbReference type="AlphaFoldDB" id="A0A7W7AZE3"/>
<evidence type="ECO:0000256" key="2">
    <source>
        <dbReference type="ARBA" id="ARBA00011915"/>
    </source>
</evidence>
<keyword evidence="3" id="KW-0378">Hydrolase</keyword>